<dbReference type="GO" id="GO:0098542">
    <property type="term" value="P:defense response to other organism"/>
    <property type="evidence" value="ECO:0007669"/>
    <property type="project" value="InterPro"/>
</dbReference>
<keyword evidence="6" id="KW-1185">Reference proteome</keyword>
<sequence length="229" mass="25465">MAEPNQVHSSETPPNMTEDDLKRQPPPPRRGLFASRYVIKDRHRALSTFIVIFLVLAGITALIVWLVYRPHDPKFKVLSLVIYDLNFTSPPYLSSTMQFTVVTRNPNERVSFYYDQLSAFVSYKNQVITPPLSLPHLYHDSKSTVALSPVLGGGAVPVSVEVANGLMMDQSYGVVNLKLILTGKVRYKGGAIRTRHYGIYVNCDVFAGFKQGFTGQVPLLGSSECQVDA</sequence>
<dbReference type="EMBL" id="OU503045">
    <property type="protein sequence ID" value="CAI9768811.1"/>
    <property type="molecule type" value="Genomic_DNA"/>
</dbReference>
<dbReference type="InterPro" id="IPR044839">
    <property type="entry name" value="NDR1-like"/>
</dbReference>
<evidence type="ECO:0000256" key="2">
    <source>
        <dbReference type="ARBA" id="ARBA00023136"/>
    </source>
</evidence>
<feature type="region of interest" description="Disordered" evidence="3">
    <location>
        <begin position="1"/>
        <end position="29"/>
    </location>
</feature>
<evidence type="ECO:0000313" key="6">
    <source>
        <dbReference type="Proteomes" id="UP000834106"/>
    </source>
</evidence>
<dbReference type="AlphaFoldDB" id="A0AAD1ZFF8"/>
<evidence type="ECO:0000256" key="3">
    <source>
        <dbReference type="SAM" id="MobiDB-lite"/>
    </source>
</evidence>
<feature type="compositionally biased region" description="Polar residues" evidence="3">
    <location>
        <begin position="1"/>
        <end position="15"/>
    </location>
</feature>
<dbReference type="Proteomes" id="UP000834106">
    <property type="component" value="Chromosome 10"/>
</dbReference>
<evidence type="ECO:0000256" key="1">
    <source>
        <dbReference type="ARBA" id="ARBA00004370"/>
    </source>
</evidence>
<keyword evidence="4" id="KW-0812">Transmembrane</keyword>
<comment type="subcellular location">
    <subcellularLocation>
        <location evidence="1">Membrane</location>
    </subcellularLocation>
</comment>
<organism evidence="5 6">
    <name type="scientific">Fraxinus pennsylvanica</name>
    <dbReference type="NCBI Taxonomy" id="56036"/>
    <lineage>
        <taxon>Eukaryota</taxon>
        <taxon>Viridiplantae</taxon>
        <taxon>Streptophyta</taxon>
        <taxon>Embryophyta</taxon>
        <taxon>Tracheophyta</taxon>
        <taxon>Spermatophyta</taxon>
        <taxon>Magnoliopsida</taxon>
        <taxon>eudicotyledons</taxon>
        <taxon>Gunneridae</taxon>
        <taxon>Pentapetalae</taxon>
        <taxon>asterids</taxon>
        <taxon>lamiids</taxon>
        <taxon>Lamiales</taxon>
        <taxon>Oleaceae</taxon>
        <taxon>Oleeae</taxon>
        <taxon>Fraxinus</taxon>
    </lineage>
</organism>
<accession>A0AAD1ZFF8</accession>
<dbReference type="GO" id="GO:0009506">
    <property type="term" value="C:plasmodesma"/>
    <property type="evidence" value="ECO:0007669"/>
    <property type="project" value="TreeGrafter"/>
</dbReference>
<evidence type="ECO:0000256" key="4">
    <source>
        <dbReference type="SAM" id="Phobius"/>
    </source>
</evidence>
<dbReference type="GO" id="GO:0005886">
    <property type="term" value="C:plasma membrane"/>
    <property type="evidence" value="ECO:0007669"/>
    <property type="project" value="TreeGrafter"/>
</dbReference>
<gene>
    <name evidence="5" type="ORF">FPE_LOCUS17479</name>
</gene>
<dbReference type="PANTHER" id="PTHR31415:SF9">
    <property type="entry name" value="OS05G0367900 PROTEIN"/>
    <property type="match status" value="1"/>
</dbReference>
<reference evidence="5" key="1">
    <citation type="submission" date="2023-05" db="EMBL/GenBank/DDBJ databases">
        <authorList>
            <person name="Huff M."/>
        </authorList>
    </citation>
    <scope>NUCLEOTIDE SEQUENCE</scope>
</reference>
<keyword evidence="2 4" id="KW-0472">Membrane</keyword>
<keyword evidence="4" id="KW-1133">Transmembrane helix</keyword>
<evidence type="ECO:0008006" key="7">
    <source>
        <dbReference type="Google" id="ProtNLM"/>
    </source>
</evidence>
<name>A0AAD1ZFF8_9LAMI</name>
<feature type="transmembrane region" description="Helical" evidence="4">
    <location>
        <begin position="45"/>
        <end position="68"/>
    </location>
</feature>
<dbReference type="PANTHER" id="PTHR31415">
    <property type="entry name" value="OS05G0367900 PROTEIN"/>
    <property type="match status" value="1"/>
</dbReference>
<protein>
    <recommendedName>
        <fullName evidence="7">Late embryogenesis abundant protein LEA-2 subgroup domain-containing protein</fullName>
    </recommendedName>
</protein>
<evidence type="ECO:0000313" key="5">
    <source>
        <dbReference type="EMBL" id="CAI9768811.1"/>
    </source>
</evidence>
<proteinExistence type="predicted"/>